<organism evidence="7 8">
    <name type="scientific">Trypanosoma equiperdum</name>
    <dbReference type="NCBI Taxonomy" id="5694"/>
    <lineage>
        <taxon>Eukaryota</taxon>
        <taxon>Discoba</taxon>
        <taxon>Euglenozoa</taxon>
        <taxon>Kinetoplastea</taxon>
        <taxon>Metakinetoplastina</taxon>
        <taxon>Trypanosomatida</taxon>
        <taxon>Trypanosomatidae</taxon>
        <taxon>Trypanosoma</taxon>
    </lineage>
</organism>
<dbReference type="Gene3D" id="3.30.70.1180">
    <property type="entry name" value="Vacuolar atp synthase subunit c, domain 1"/>
    <property type="match status" value="1"/>
</dbReference>
<evidence type="ECO:0000256" key="5">
    <source>
        <dbReference type="RuleBase" id="RU364010"/>
    </source>
</evidence>
<dbReference type="GeneID" id="92380755"/>
<keyword evidence="4 5" id="KW-0406">Ion transport</keyword>
<comment type="similarity">
    <text evidence="1 5">Belongs to the V-ATPase C subunit family.</text>
</comment>
<feature type="signal peptide" evidence="6">
    <location>
        <begin position="1"/>
        <end position="19"/>
    </location>
</feature>
<evidence type="ECO:0000256" key="3">
    <source>
        <dbReference type="ARBA" id="ARBA00022781"/>
    </source>
</evidence>
<dbReference type="PANTHER" id="PTHR10137:SF0">
    <property type="entry name" value="V-TYPE PROTON ATPASE SUBUNIT C"/>
    <property type="match status" value="1"/>
</dbReference>
<keyword evidence="3 5" id="KW-0375">Hydrogen ion transport</keyword>
<gene>
    <name evidence="7" type="ORF">TEOVI_000682100</name>
</gene>
<evidence type="ECO:0000256" key="4">
    <source>
        <dbReference type="ARBA" id="ARBA00023065"/>
    </source>
</evidence>
<keyword evidence="2 5" id="KW-0813">Transport</keyword>
<evidence type="ECO:0000256" key="2">
    <source>
        <dbReference type="ARBA" id="ARBA00022448"/>
    </source>
</evidence>
<evidence type="ECO:0000313" key="8">
    <source>
        <dbReference type="Proteomes" id="UP000195570"/>
    </source>
</evidence>
<dbReference type="EMBL" id="CZPT02000027">
    <property type="protein sequence ID" value="SCU64255.1"/>
    <property type="molecule type" value="Genomic_DNA"/>
</dbReference>
<comment type="function">
    <text evidence="5">Subunit of the V1 complex of vacuolar(H+)-ATPase (V-ATPase), a multisubunit enzyme composed of a peripheral complex (V1) that hydrolyzes ATP and a membrane integral complex (V0) that translocates protons. V-ATPase is responsible for acidifying and maintaining the pH of intracellular compartments and in some cell types, is targeted to the plasma membrane, where it is responsible for acidifying the extracellular environment. Subunit C is necessary for the assembly of the catalytic sector of the enzyme and is likely to have a specific function in its catalytic activity.</text>
</comment>
<reference evidence="7" key="1">
    <citation type="submission" date="2016-09" db="EMBL/GenBank/DDBJ databases">
        <authorList>
            <person name="Hebert L."/>
            <person name="Moumen B."/>
        </authorList>
    </citation>
    <scope>NUCLEOTIDE SEQUENCE [LARGE SCALE GENOMIC DNA]</scope>
    <source>
        <strain evidence="7">OVI</strain>
    </source>
</reference>
<dbReference type="GO" id="GO:0000221">
    <property type="term" value="C:vacuolar proton-transporting V-type ATPase, V1 domain"/>
    <property type="evidence" value="ECO:0007669"/>
    <property type="project" value="TreeGrafter"/>
</dbReference>
<keyword evidence="8" id="KW-1185">Reference proteome</keyword>
<dbReference type="AlphaFoldDB" id="A0A1G4HY75"/>
<dbReference type="Gene3D" id="1.20.1460.10">
    <property type="entry name" value="subunit c (vma5p) of the yeast v-atpase, domain 2"/>
    <property type="match status" value="1"/>
</dbReference>
<dbReference type="RefSeq" id="XP_067076038.1">
    <property type="nucleotide sequence ID" value="XM_067219937.1"/>
</dbReference>
<dbReference type="Pfam" id="PF03223">
    <property type="entry name" value="V-ATPase_C"/>
    <property type="match status" value="1"/>
</dbReference>
<dbReference type="CDD" id="cd14785">
    <property type="entry name" value="V-ATPase_C"/>
    <property type="match status" value="1"/>
</dbReference>
<evidence type="ECO:0000256" key="6">
    <source>
        <dbReference type="SAM" id="SignalP"/>
    </source>
</evidence>
<dbReference type="PANTHER" id="PTHR10137">
    <property type="entry name" value="V-TYPE PROTON ATPASE SUBUNIT C"/>
    <property type="match status" value="1"/>
</dbReference>
<dbReference type="Proteomes" id="UP000195570">
    <property type="component" value="Unassembled WGS sequence"/>
</dbReference>
<comment type="caution">
    <text evidence="7">The sequence shown here is derived from an EMBL/GenBank/DDBJ whole genome shotgun (WGS) entry which is preliminary data.</text>
</comment>
<dbReference type="Gene3D" id="3.30.70.100">
    <property type="match status" value="1"/>
</dbReference>
<keyword evidence="7" id="KW-0378">Hydrolase</keyword>
<dbReference type="InterPro" id="IPR004907">
    <property type="entry name" value="ATPase_V1-cplx_csu"/>
</dbReference>
<proteinExistence type="inferred from homology"/>
<evidence type="ECO:0000313" key="7">
    <source>
        <dbReference type="EMBL" id="SCU64255.1"/>
    </source>
</evidence>
<dbReference type="SUPFAM" id="SSF118203">
    <property type="entry name" value="Vacuolar ATP synthase subunit C"/>
    <property type="match status" value="1"/>
</dbReference>
<dbReference type="GO" id="GO:0016787">
    <property type="term" value="F:hydrolase activity"/>
    <property type="evidence" value="ECO:0007669"/>
    <property type="project" value="UniProtKB-KW"/>
</dbReference>
<comment type="subunit">
    <text evidence="5">V-ATPase is a heteromultimeric enzyme composed of a peripheral catalytic V1 complex (components A to H) attached to an integral membrane V0 proton pore complex.</text>
</comment>
<dbReference type="VEuPathDB" id="TriTrypDB:TEOVI_000682100"/>
<evidence type="ECO:0000256" key="1">
    <source>
        <dbReference type="ARBA" id="ARBA00006138"/>
    </source>
</evidence>
<sequence length="380" mass="43401">MSEHFLLLGLPFLPTGADSFAFQYKNLVSLLGAAGKDVCSFAVPNFKVGTLDSLIEASDELAKLDLQVENSLEKQITIMQEICEEPRDVVATLRFNQTQEMTPAAFVKGFQWSSAQFDSNESILGLVEKFANYFATTEEGVRVVMTKYNETRNKLTTVTRKAQGNLSVKPIRELVTMKNRSHPFIVDTELLTNLFVAVPLSSKREWLNEYWSLNDFVCPDSNCIIAEDSEFVLNSIVVFRRVLEDVKLACRKRRYIVRDSDAADEPSIRDLNDFIKRAESEKKNFGLVLRQRYTGCYVAWVHLKAVRLFVESLLKYGLPPRCISIFLQVDKRKEAEIRKKISQLYPDLSVPFSNTSSVEDGSLQYEYPYVSIKMTNLQRC</sequence>
<dbReference type="GO" id="GO:0046961">
    <property type="term" value="F:proton-transporting ATPase activity, rotational mechanism"/>
    <property type="evidence" value="ECO:0007669"/>
    <property type="project" value="InterPro"/>
</dbReference>
<name>A0A1G4HY75_TRYEQ</name>
<keyword evidence="6" id="KW-0732">Signal</keyword>
<feature type="chain" id="PRO_5009235161" description="V-type proton ATPase subunit C" evidence="6">
    <location>
        <begin position="20"/>
        <end position="380"/>
    </location>
</feature>
<protein>
    <recommendedName>
        <fullName evidence="5">V-type proton ATPase subunit C</fullName>
    </recommendedName>
</protein>
<accession>A0A1G4HY75</accession>
<dbReference type="InterPro" id="IPR036132">
    <property type="entry name" value="Vac_ATP_synth_c_sf"/>
</dbReference>